<dbReference type="GO" id="GO:0005509">
    <property type="term" value="F:calcium ion binding"/>
    <property type="evidence" value="ECO:0007669"/>
    <property type="project" value="InterPro"/>
</dbReference>
<feature type="domain" description="EGF-like" evidence="10">
    <location>
        <begin position="3872"/>
        <end position="3910"/>
    </location>
</feature>
<dbReference type="InterPro" id="IPR000742">
    <property type="entry name" value="EGF"/>
</dbReference>
<feature type="domain" description="EGF-like" evidence="10">
    <location>
        <begin position="1441"/>
        <end position="1477"/>
    </location>
</feature>
<feature type="domain" description="EGF-like" evidence="10">
    <location>
        <begin position="217"/>
        <end position="257"/>
    </location>
</feature>
<dbReference type="PANTHER" id="PTHR22963:SF39">
    <property type="entry name" value="DUMPY"/>
    <property type="match status" value="1"/>
</dbReference>
<dbReference type="EMBL" id="JARKIK010000044">
    <property type="protein sequence ID" value="KAK8736642.1"/>
    <property type="molecule type" value="Genomic_DNA"/>
</dbReference>
<dbReference type="FunFam" id="2.10.25.10:FF:000526">
    <property type="entry name" value="Dumpy, isoform J"/>
    <property type="match status" value="1"/>
</dbReference>
<dbReference type="GO" id="GO:0005576">
    <property type="term" value="C:extracellular region"/>
    <property type="evidence" value="ECO:0007669"/>
    <property type="project" value="UniProtKB-SubCell"/>
</dbReference>
<dbReference type="FunFam" id="2.10.25.10:FF:000555">
    <property type="entry name" value="Dumpy, isoform I"/>
    <property type="match status" value="1"/>
</dbReference>
<feature type="domain" description="EGF-like" evidence="10">
    <location>
        <begin position="1029"/>
        <end position="1075"/>
    </location>
</feature>
<keyword evidence="12" id="KW-1185">Reference proteome</keyword>
<dbReference type="CDD" id="cd00054">
    <property type="entry name" value="EGF_CA"/>
    <property type="match status" value="9"/>
</dbReference>
<comment type="caution">
    <text evidence="11">The sequence shown here is derived from an EMBL/GenBank/DDBJ whole genome shotgun (WGS) entry which is preliminary data.</text>
</comment>
<evidence type="ECO:0000259" key="10">
    <source>
        <dbReference type="PROSITE" id="PS50026"/>
    </source>
</evidence>
<feature type="domain" description="EGF-like" evidence="10">
    <location>
        <begin position="301"/>
        <end position="334"/>
    </location>
</feature>
<dbReference type="SMART" id="SM00289">
    <property type="entry name" value="WR1"/>
    <property type="match status" value="16"/>
</dbReference>
<dbReference type="PROSITE" id="PS00010">
    <property type="entry name" value="ASX_HYDROXYL"/>
    <property type="match status" value="20"/>
</dbReference>
<evidence type="ECO:0000256" key="3">
    <source>
        <dbReference type="ARBA" id="ARBA00022536"/>
    </source>
</evidence>
<dbReference type="Proteomes" id="UP001445076">
    <property type="component" value="Unassembled WGS sequence"/>
</dbReference>
<evidence type="ECO:0000313" key="11">
    <source>
        <dbReference type="EMBL" id="KAK8736642.1"/>
    </source>
</evidence>
<dbReference type="Pfam" id="PF21164">
    <property type="entry name" value="Dumpy_DPY"/>
    <property type="match status" value="10"/>
</dbReference>
<feature type="domain" description="EGF-like" evidence="10">
    <location>
        <begin position="673"/>
        <end position="717"/>
    </location>
</feature>
<dbReference type="FunFam" id="2.10.25.10:FF:000005">
    <property type="entry name" value="Fibrillin 2"/>
    <property type="match status" value="2"/>
</dbReference>
<dbReference type="InterPro" id="IPR049883">
    <property type="entry name" value="NOTCH1_EGF-like"/>
</dbReference>
<evidence type="ECO:0000313" key="12">
    <source>
        <dbReference type="Proteomes" id="UP001445076"/>
    </source>
</evidence>
<feature type="domain" description="EGF-like" evidence="10">
    <location>
        <begin position="134"/>
        <end position="172"/>
    </location>
</feature>
<feature type="domain" description="EGF-like" evidence="10">
    <location>
        <begin position="173"/>
        <end position="216"/>
    </location>
</feature>
<dbReference type="InterPro" id="IPR000152">
    <property type="entry name" value="EGF-type_Asp/Asn_hydroxyl_site"/>
</dbReference>
<keyword evidence="2" id="KW-0964">Secreted</keyword>
<feature type="domain" description="EGF-like" evidence="10">
    <location>
        <begin position="591"/>
        <end position="627"/>
    </location>
</feature>
<feature type="domain" description="EGF-like" evidence="10">
    <location>
        <begin position="1154"/>
        <end position="1190"/>
    </location>
</feature>
<evidence type="ECO:0000256" key="6">
    <source>
        <dbReference type="ARBA" id="ARBA00023157"/>
    </source>
</evidence>
<feature type="domain" description="EGF-like" evidence="10">
    <location>
        <begin position="878"/>
        <end position="917"/>
    </location>
</feature>
<keyword evidence="4 9" id="KW-0732">Signal</keyword>
<dbReference type="InterPro" id="IPR024731">
    <property type="entry name" value="NELL2-like_EGF"/>
</dbReference>
<dbReference type="PROSITE" id="PS01186">
    <property type="entry name" value="EGF_2"/>
    <property type="match status" value="29"/>
</dbReference>
<dbReference type="FunFam" id="2.10.25.10:FF:000014">
    <property type="entry name" value="Latent-transforming growth factor beta-binding protein 3"/>
    <property type="match status" value="1"/>
</dbReference>
<dbReference type="SMART" id="SM00181">
    <property type="entry name" value="EGF"/>
    <property type="match status" value="95"/>
</dbReference>
<feature type="domain" description="EGF-like" evidence="10">
    <location>
        <begin position="508"/>
        <end position="551"/>
    </location>
</feature>
<feature type="domain" description="EGF-like" evidence="10">
    <location>
        <begin position="5598"/>
        <end position="5635"/>
    </location>
</feature>
<feature type="domain" description="EGF-like" evidence="10">
    <location>
        <begin position="4569"/>
        <end position="4606"/>
    </location>
</feature>
<keyword evidence="7" id="KW-0325">Glycoprotein</keyword>
<feature type="disulfide bond" evidence="8">
    <location>
        <begin position="888"/>
        <end position="905"/>
    </location>
</feature>
<accession>A0AAW0WYG2</accession>
<feature type="non-terminal residue" evidence="11">
    <location>
        <position position="5652"/>
    </location>
</feature>
<feature type="domain" description="EGF-like" evidence="10">
    <location>
        <begin position="468"/>
        <end position="507"/>
    </location>
</feature>
<evidence type="ECO:0000256" key="4">
    <source>
        <dbReference type="ARBA" id="ARBA00022729"/>
    </source>
</evidence>
<feature type="domain" description="EGF-like" evidence="10">
    <location>
        <begin position="4616"/>
        <end position="4655"/>
    </location>
</feature>
<dbReference type="InterPro" id="IPR048407">
    <property type="entry name" value="Dumpy_DPY"/>
</dbReference>
<dbReference type="PROSITE" id="PS01187">
    <property type="entry name" value="EGF_CA"/>
    <property type="match status" value="11"/>
</dbReference>
<proteinExistence type="predicted"/>
<dbReference type="PANTHER" id="PTHR22963">
    <property type="entry name" value="ENDOGLIN-RELATED"/>
    <property type="match status" value="1"/>
</dbReference>
<feature type="disulfide bond" evidence="8">
    <location>
        <begin position="4572"/>
        <end position="4582"/>
    </location>
</feature>
<dbReference type="PROSITE" id="PS00022">
    <property type="entry name" value="EGF_1"/>
    <property type="match status" value="1"/>
</dbReference>
<dbReference type="SMART" id="SM00179">
    <property type="entry name" value="EGF_CA"/>
    <property type="match status" value="32"/>
</dbReference>
<feature type="domain" description="EGF-like" evidence="10">
    <location>
        <begin position="427"/>
        <end position="467"/>
    </location>
</feature>
<feature type="domain" description="EGF-like" evidence="10">
    <location>
        <begin position="3970"/>
        <end position="4006"/>
    </location>
</feature>
<dbReference type="Gene3D" id="2.10.25.10">
    <property type="entry name" value="Laminin"/>
    <property type="match status" value="31"/>
</dbReference>
<feature type="domain" description="EGF-like" evidence="10">
    <location>
        <begin position="1879"/>
        <end position="1919"/>
    </location>
</feature>
<feature type="domain" description="EGF-like" evidence="10">
    <location>
        <begin position="4178"/>
        <end position="4215"/>
    </location>
</feature>
<feature type="domain" description="EGF-like" evidence="10">
    <location>
        <begin position="5207"/>
        <end position="5246"/>
    </location>
</feature>
<feature type="domain" description="EGF-like" evidence="10">
    <location>
        <begin position="4841"/>
        <end position="4880"/>
    </location>
</feature>
<feature type="domain" description="EGF-like" evidence="10">
    <location>
        <begin position="4901"/>
        <end position="4938"/>
    </location>
</feature>
<feature type="domain" description="EGF-like" evidence="10">
    <location>
        <begin position="5322"/>
        <end position="5361"/>
    </location>
</feature>
<dbReference type="InterPro" id="IPR001881">
    <property type="entry name" value="EGF-like_Ca-bd_dom"/>
</dbReference>
<sequence length="5652" mass="597906">MATVKKKPPSLAHIVTLTLLLPVVSAQVNLGQTNLEQVNLGQGLQREIFFLNLEDGYFGCQVNASTEVLQLFEVSKLCDGTPNCFLGSDENYSELKCTNNCPYTQGYKCINGACLDGLCHCNDGYGGCGCESPDENECKYRPCDVFATCTNTLGSFYCTCFPGYEGDGFTCSDIDECLVPELAAKCVEDAECCNLPAHYTCKCKEGFTGDGYNICTDIDECSSPGACGHNAECTNLNGNYTCSCPYGFIGNPYTGCVDFDECQRADSCGPNAKCRNREGGHDCECPPGFQGDPDSTAGCQDLNECEDKPCATNALCVDGINNFTCACPPGFLGDPYNVAAACKDINECVDPALEPEDEDNALKTTTMSVLQVTDLDTLMSTLLPGLLQPSNWSFPCGASATCMNTQGSYECRCPQGFTGEPREECTDVNECGLTTTCAVNAKCLNIPGSYKCFCPTGFQGDGKHSCSNVDECQNDPCGANAVCLDSVGSYSCQCLEDYTGDPYTGCVDIDECTAYNRPCGINALCQNAQPGFTCLCPQGFIPSPTPDVACEQADVNILCVSNFDCVNNAECRENQCFCRDGFRAVGAECQDEDECQLSPCGPNAQCQNVPGSFQCTCNFGFIGNPPETVCKAPCEGVECGPNAFCKADGIQASCMCNPGWTYDPGNIAAGCVDVDECSAGQRPSGQCGDNALCTNTPGSFSCQCPPGFSGNPNTKCLDVDECSRGGSCGAGAVCSNTVGSYTCTCPPNTVADPDPYTQCLDIMKCANDDDCPGNALCLLSQCMCPEPNIGDDCRHPCEDVRCGPNAGCKLINGQPRCMCLQGYSGNPIGVFGCTDINECVNNPCGTGAICRNEPGTFTCECATGFEGDAAREGCVEVKSPGCSPTQPCPSGEQCVTDEAIGENVCVCRRGYTRDQATGKCRDINECTENRIDKPVCGLNANCKNLPGSYDCQCPPGFVGNPFSNCEKCSTLECTCLPPYRIVQGSCVLANCSLGKPCPAGAECVTIQGGVSYCACPTGYTTLADGSCHDVDECIVRRPDGRPACGLGAECYNQLGGYECRCAPGSTGDPYTAGCSVAVLQCSSDAECAVNERCVQPGKCICPPPYFVDNQDENKCKSPCEAFSCGINSKCTPSDPPQCMCLPGFLDRGPAGCVDIDECRENPCGQGAICMNEIGTYKCECPPGTVGDPFLGSCTGTQVGACVTDSDCPGDLACTDTGACVNPCDALPCGANAYCEAEEHAAWCRCHPGYAEGPNGDCISMCDGFLCGLNSLCIVARDGPTCKCEPGFSGNPFPGGECHIDQCSATSPCQEPQVCVNGRCKERCEGIVCGIGAKCDKDTNKCVCLPFFLGDPLLLCVPPVTPPLCTPGCGTNAHCEYGQPNRCICNTAYSGNPYESCESEEKTVDCSTTKCGTNAKCRQGVHRVDCVCPVGFQGNPYVECVDVDECIGSACGMNAVCLNTEGSFDCRCQEGFFGNPFQMCMPREVVPDSEPCQESPETCADIACVGISCGPNAACDQGLCVCLVGFQGKPDDLTEGCQPSDCRNDLDCDDEEICFSFNRRRTCVNACNKVECGPNALCVAQDHRSSCLCKENHLGNPSDPVLGCQPADRESYCEEDDDCSDGQVCQVDLQGLRGCVDPCLSHTCGQNELCYVQSGRPLCRCHDGYLRNPTNNRCQKPAVPDCKSDVECQVTASCRPDQLGVLKCVEVCEDFNCPAHSSCFADNHRGQCRCDPGFTGNPNDRSGCRLVPRDKCQSDAQCPESERCEAQGSVRKCVAVCDSTRCGPGAVCIANNHAAQCQCPPGLFAGDPNDPVSGCASVSCIINEDCPTDKACNRLDYTCFDVCYDACGDNAICIAENHRYNCKCPPGSRPNPSAEIECKAVDLCDPNPCHSSATCSRTGGSHQCSCPPGMVGDPYTTGCHPEGMCPNGDKDCPLDSVCINSRCSSPCDRACGPNTLCNVVNRKPICNCPPGFQPNLTPDKGCNRVISLCSNDAQCQGGVCLEGQCRTVCRDNSECAQGERCINNMCMVPCVSSSQCPPNQACNNGVCLLGCRTNSDCPAEKGCVNSKCEDPCTRENVCGPNALCHVQDHLAQCQCPERFNPTPTPQQGCIRVPSSCTTVAECSPNTVCDFGKCKPVCQQNLQCAQGESCTGGLCLKVCFGDGNCLQGEVCIEGSCVSGCRSNSDCRGDEVCISKKCMCAKGYLPSPNGCVDVDECKENPCHGTASCINVPGSYKCICPHFTVGDPYVAPGCQKPSQCVDDSECEGEQACELNTEGVYKCVEPCSSAVCGTNARCKVADRKPLCQCDPGHYGDPNDLSVGCVPGDCIVNEDCSSNKLCDLLSYKCINPCDNTNCGFGRCQTVDHSAVCYCDRGFHRDSSGLCVDVDECHDTPCHRSALCQNTLGSYLCVCPQGQVGDPVTTGCHTPGQCVDDSSCPDTAACANNNCYNPCTKPGVCGAGAQCTAENHRAVCFCPPRYTGDPLASCVALECLGHNECPADKSCVANRCVNPCSIAGVCGKNAGCTPRAHLHQCFCQAGFTGDPNLGCTIITYCVVETDCPSGEQCNGGVCVPACTSNRGCLAGQVCLEGSCVPTCRASTDCPELQVCQNNICVPEIRCRQNTDCGTEEQCRTNSVGQAECKEACDALILCGRNAQCVAINHEPVCQCPQGYFGDPQDERGGCKKIECDEDDDCEQNERCDNYLCKTACRVNNQCGENALCISEAHKAICFCRDGFQGDPLKGCQPIDVCVDNPCGKGASCYNFRGNFKCLCPPGTVGDAYTEGCKPPVDCLIDSDCPPSAFCGEENNLPKCKDVCEDSVCGPNSECRGVTHRPVCACISGYEGDPTDLVTGCRPQEITCRLNADCPPNTLCDGGLCRPPCQSDSECGLTESCAHGQCANLCDLDQACGLNSICNMVNHKRECSCPPGFTGKPDMECYRIPTACQRNNDCPAGFVCNNGVCSPACTGDNACAQNEKCITGSCMLTCRLDNDCFLGHICLNNICMIGCRANEDCTASQACLNNRCTEPCGASAVCGPNAVCSVVNHRAQCSCPAGFIPNPTPNVACSRKPIACAINSDCSSGFICSSGTCMAICSSNSNCLDTEQCDGSICRPTCRRDDDCRSGEICNQLICTTGCRSDVECPSKHACVNNKCIDPCASPTACGGNSLCTVESHRVKCSCPEKMVGDPYVNCRLLPTSCTDNKHCPKDMTCFSGTCRSLCKSDQACFQNERCVGGVCKEICNSDTQCGAGNICEGRLCILGCRSDSTCPSDQSCINRKCGDPCEEGHACGTCAECQVVNHQVQCSCSANTVGNPLHACTTPTRQCSSDTDCGLHASCKGGFCAKSCSSSDQCNCGESCSEGYCYAQCSEERDCSQGFLCRAGICTVGCRTNTDCPLTHGCINGKCGNPCDDNLCGKNTRCRVSDHRPLCFCITGYHGNPKEGCEKYECLNDSDCGREETCINRVCKNPCLEGTCGINARCRVLNRAVDCSCPPNYFGNPQVECKKEINECLNNPCANNAQCINTVGSFICSCNTGCHGDPNHAGCLCPQDQVDPCKRTSCGQNAKCRDISASEAECFCPDHLPNGDPLVKCTGDCRQTGCGVAASCLREADGSYGCRCRDATWIGDPHVECVPGPIDCRGDDDCASNLACVSNRCTNPCGVGRPCPPNKQCEVLNHRPVCICLKDCTPSITICLRDEGCAPTQACVSYQCVDPCASHGCPGDTPCYVEDHKPLCKFCPPGFTVDPDFGCVKAVGCRDDSECPASQACINEKCLNPCVARNPCSAKEDCKVENQRATCLTECTCHDSDDCDDGFACDGCTCKPQLSEVVSCDPPCQGDEYCDDHDLVCRPVTIPTIGCQYNEDCPSNKACDRFTRKCLDPCESGTCAPTAICQAIDHRPQCQCPAGYSGNPNIECAILVGCRDNSNCPTNQACINNQCQDPCRCGRNAVCEVASHRATCRCPPGYVGDPLRSCQVPINPCDTDPCGEGALCELDDGNPICVCPRGTTGNPFEKCIPEGEDCEPNQCGPNSGCRIVGGAPICFCLPEFVGNPPSEPCSAPANPCHPSPCGPNTDCNVVNGYHRCTCKPGFVGKPNTIRGCEPPINPCVPSPCGDGALCDPNRSPFCVCRPGLVGDPFTGCKVPPPSCGPGICGQNAECYVRGNSLLCRCLEGYDGDPQVHCRSKPDNPCERNPCGPNTQCSIGANNYPVCSCTPGFFGEANSDSGCKPECTVDDDCSHDLACVNTHCIDPCPSACGINSLCEVNTHRPVCFCPAGFKGNPYTRCDVLTEPISPMEQVTPKPQITPCSPSPCGLNTECRVEGSKPICSCIGDYIGDPKDRCRPECVSNADCDDDKSCIDQKCGDPCPGLCGTNALCDVVHHNPICYCPSHLTGDPFRFCVTKPVLPKPVLTPCEPNPCGPNSVCRPTPDNTQNVCSCLPGFMGSPCRPECTINSDCPMSKACINLKCVDPCVGSCGIGALCNVVAHNPICRCADGLTGNPFSGCFEKVAEEPQPPAPPVAPCTPSCGANAECQVFDGVGSCVCLSGFYGEPELGCTPECIINSHCVTTRACINQRCIDPCADSCGVDAICKVLNHNPICSCPDGYVGDPFRLCLQTPLTPIPPVAVLCQPNPCGENARCTPTATTALCTCLPGFRGDPYVQCRPDCVVSSDCPLTLACISQKCRDPCPGTCGNEALCSVISHNPVCVCPEGYMGDPFSACQLRPIAPVPPHAVINPCMPNPCGPNTECRAQGKVAVCECLPGTFGNPNVPSGCKFECVTNAECPMKEACDDRRCRDPCVGTCGLQALCDVVAHNPVCRCPAGYTGDPFYRCTLTLVEVEPEPVFPPEQKSDPCTGSPCGSYAQCSAKDELYTCSCTPGYVGNPYTGCRPECTINSECPLSRACVNQLCVDPCPGSCGLNADCHVLRHQPNCFCHSGYTGDPYTRCHPQQPLLPAASEERPCELFQCGPNSQCRVVDSRPTCSCLPGFFGNPPASACRPECILNTECPQNLACRKQKCVDPCPGVCGIAALCEVVNHNPICYCPKHLTGDPFIRCAVALLPPEPPRSPCAGDPCGPNAICREVSLQHQCSCQPGYMGTPPACRPECVVHAECSTLMACVNNRCVDPCKGTCGIQSQCRVINHNPVCSCIVGYTGDPFTRCTLAPVTIPFPPAPPTTLPPLPGTRPPHEETPIVPVNGEPGTTPTPVVVMPQPPARPFDPCSPDPCGSNTICRISVNTYTCECRPGYFGNPDVGCGPECVLSSDCKGGYTCVRNKCINPCPSACASTALCTVVNHRAICNCPPDSQGDPYIFCAPHPIAASTPSPPPVVPGVQVPCEPNPCGQNAECLPISPSGECRCLPDYYGNPYDSCQPECTADQNCPFYLACINQKCLDPCPGTCGISAECQVVNHAPVCYCKAGHTGDPYQACRVEAISVQPPVNLCSPSPCGPNSKCHVSHNRPICECLPAYFGKPPNCQPECIVNSDCETVLACVNQMCRDPCVGTCGTDALCEVINHNPICYCPSHLTGDPFIRCFEPPTTVSPPQKEEEENPCDREPCGHGADCSDQTGVAVCTCKPGLFGNPYHLCRHECVVNSDCSRDKACSRNKCVDPCPGACGVHAECVVKHHSPTCTCPPHLTGDPFSRCVLLATTPVTPDDPCSSSP</sequence>
<dbReference type="SMART" id="SM00286">
    <property type="entry name" value="PTI"/>
    <property type="match status" value="21"/>
</dbReference>
<reference evidence="11 12" key="1">
    <citation type="journal article" date="2024" name="BMC Genomics">
        <title>Genome assembly of redclaw crayfish (Cherax quadricarinatus) provides insights into its immune adaptation and hypoxia tolerance.</title>
        <authorList>
            <person name="Liu Z."/>
            <person name="Zheng J."/>
            <person name="Li H."/>
            <person name="Fang K."/>
            <person name="Wang S."/>
            <person name="He J."/>
            <person name="Zhou D."/>
            <person name="Weng S."/>
            <person name="Chi M."/>
            <person name="Gu Z."/>
            <person name="He J."/>
            <person name="Li F."/>
            <person name="Wang M."/>
        </authorList>
    </citation>
    <scope>NUCLEOTIDE SEQUENCE [LARGE SCALE GENOMIC DNA]</scope>
    <source>
        <strain evidence="11">ZL_2023a</strain>
    </source>
</reference>
<feature type="domain" description="EGF-like" evidence="10">
    <location>
        <begin position="922"/>
        <end position="966"/>
    </location>
</feature>
<feature type="domain" description="EGF-like" evidence="10">
    <location>
        <begin position="4053"/>
        <end position="4094"/>
    </location>
</feature>
<feature type="domain" description="EGF-like" evidence="10">
    <location>
        <begin position="4096"/>
        <end position="4131"/>
    </location>
</feature>
<feature type="chain" id="PRO_5043777161" description="EGF-like domain-containing protein" evidence="9">
    <location>
        <begin position="27"/>
        <end position="5652"/>
    </location>
</feature>
<feature type="domain" description="EGF-like" evidence="10">
    <location>
        <begin position="2382"/>
        <end position="2422"/>
    </location>
</feature>
<evidence type="ECO:0000256" key="8">
    <source>
        <dbReference type="PROSITE-ProRule" id="PRU00076"/>
    </source>
</evidence>
<dbReference type="InterPro" id="IPR006150">
    <property type="entry name" value="Cys_repeat_1"/>
</dbReference>
<feature type="domain" description="EGF-like" evidence="10">
    <location>
        <begin position="5428"/>
        <end position="5466"/>
    </location>
</feature>
<dbReference type="SUPFAM" id="SSF57184">
    <property type="entry name" value="Growth factor receptor domain"/>
    <property type="match status" value="3"/>
</dbReference>
<evidence type="ECO:0000256" key="9">
    <source>
        <dbReference type="SAM" id="SignalP"/>
    </source>
</evidence>
<feature type="domain" description="EGF-like" evidence="10">
    <location>
        <begin position="5056"/>
        <end position="5094"/>
    </location>
</feature>
<evidence type="ECO:0000256" key="2">
    <source>
        <dbReference type="ARBA" id="ARBA00022525"/>
    </source>
</evidence>
<feature type="domain" description="EGF-like" evidence="10">
    <location>
        <begin position="1401"/>
        <end position="1440"/>
    </location>
</feature>
<organism evidence="11 12">
    <name type="scientific">Cherax quadricarinatus</name>
    <name type="common">Australian red claw crayfish</name>
    <dbReference type="NCBI Taxonomy" id="27406"/>
    <lineage>
        <taxon>Eukaryota</taxon>
        <taxon>Metazoa</taxon>
        <taxon>Ecdysozoa</taxon>
        <taxon>Arthropoda</taxon>
        <taxon>Crustacea</taxon>
        <taxon>Multicrustacea</taxon>
        <taxon>Malacostraca</taxon>
        <taxon>Eumalacostraca</taxon>
        <taxon>Eucarida</taxon>
        <taxon>Decapoda</taxon>
        <taxon>Pleocyemata</taxon>
        <taxon>Astacidea</taxon>
        <taxon>Parastacoidea</taxon>
        <taxon>Parastacidae</taxon>
        <taxon>Cherax</taxon>
    </lineage>
</organism>
<feature type="domain" description="EGF-like" evidence="10">
    <location>
        <begin position="4725"/>
        <end position="4760"/>
    </location>
</feature>
<keyword evidence="5" id="KW-0677">Repeat</keyword>
<feature type="domain" description="EGF-like" evidence="10">
    <location>
        <begin position="835"/>
        <end position="871"/>
    </location>
</feature>
<dbReference type="SUPFAM" id="SSF90148">
    <property type="entry name" value="DPY module"/>
    <property type="match status" value="5"/>
</dbReference>
<feature type="domain" description="EGF-like" evidence="10">
    <location>
        <begin position="2210"/>
        <end position="2251"/>
    </location>
</feature>
<feature type="disulfide bond" evidence="8">
    <location>
        <begin position="4410"/>
        <end position="4427"/>
    </location>
</feature>
<name>A0AAW0WYG2_CHEQU</name>
<feature type="domain" description="EGF-like" evidence="10">
    <location>
        <begin position="4949"/>
        <end position="4989"/>
    </location>
</feature>
<comment type="subcellular location">
    <subcellularLocation>
        <location evidence="1">Secreted</location>
    </subcellularLocation>
</comment>
<feature type="signal peptide" evidence="9">
    <location>
        <begin position="1"/>
        <end position="26"/>
    </location>
</feature>
<feature type="disulfide bond" evidence="8">
    <location>
        <begin position="4679"/>
        <end position="4689"/>
    </location>
</feature>
<feature type="domain" description="EGF-like" evidence="10">
    <location>
        <begin position="718"/>
        <end position="760"/>
    </location>
</feature>
<evidence type="ECO:0000256" key="7">
    <source>
        <dbReference type="ARBA" id="ARBA00023180"/>
    </source>
</evidence>
<feature type="domain" description="EGF-like" evidence="10">
    <location>
        <begin position="3501"/>
        <end position="3541"/>
    </location>
</feature>
<dbReference type="Pfam" id="PF12947">
    <property type="entry name" value="EGF_3"/>
    <property type="match status" value="1"/>
</dbReference>
<evidence type="ECO:0000256" key="5">
    <source>
        <dbReference type="ARBA" id="ARBA00022737"/>
    </source>
</evidence>
<dbReference type="PROSITE" id="PS50026">
    <property type="entry name" value="EGF_3"/>
    <property type="match status" value="44"/>
</dbReference>
<comment type="caution">
    <text evidence="8">Lacks conserved residue(s) required for the propagation of feature annotation.</text>
</comment>
<feature type="domain" description="EGF-like" evidence="10">
    <location>
        <begin position="2742"/>
        <end position="2782"/>
    </location>
</feature>
<dbReference type="Pfam" id="PF00008">
    <property type="entry name" value="EGF"/>
    <property type="match status" value="1"/>
</dbReference>
<feature type="disulfide bond" evidence="8">
    <location>
        <begin position="4904"/>
        <end position="4914"/>
    </location>
</feature>
<feature type="domain" description="EGF-like" evidence="10">
    <location>
        <begin position="4401"/>
        <end position="4439"/>
    </location>
</feature>
<feature type="domain" description="EGF-like" evidence="10">
    <location>
        <begin position="386"/>
        <end position="426"/>
    </location>
</feature>
<evidence type="ECO:0000256" key="1">
    <source>
        <dbReference type="ARBA" id="ARBA00004613"/>
    </source>
</evidence>
<gene>
    <name evidence="11" type="ORF">OTU49_017434</name>
</gene>
<dbReference type="InterPro" id="IPR003645">
    <property type="entry name" value="Fol_N"/>
</dbReference>
<keyword evidence="3 8" id="KW-0245">EGF-like domain</keyword>
<dbReference type="SMART" id="SM00274">
    <property type="entry name" value="FOLN"/>
    <property type="match status" value="26"/>
</dbReference>
<feature type="domain" description="EGF-like" evidence="10">
    <location>
        <begin position="4136"/>
        <end position="4175"/>
    </location>
</feature>
<dbReference type="InterPro" id="IPR009030">
    <property type="entry name" value="Growth_fac_rcpt_cys_sf"/>
</dbReference>
<dbReference type="SUPFAM" id="SSF57196">
    <property type="entry name" value="EGF/Laminin"/>
    <property type="match status" value="12"/>
</dbReference>
<feature type="disulfide bond" evidence="8">
    <location>
        <begin position="5601"/>
        <end position="5611"/>
    </location>
</feature>
<protein>
    <recommendedName>
        <fullName evidence="10">EGF-like domain-containing protein</fullName>
    </recommendedName>
</protein>
<dbReference type="Pfam" id="PF07645">
    <property type="entry name" value="EGF_CA"/>
    <property type="match status" value="16"/>
</dbReference>
<dbReference type="FunFam" id="2.10.25.10:FF:000038">
    <property type="entry name" value="Fibrillin 2"/>
    <property type="match status" value="8"/>
</dbReference>
<feature type="disulfide bond" evidence="8">
    <location>
        <begin position="4429"/>
        <end position="4438"/>
    </location>
</feature>
<feature type="domain" description="EGF-like" evidence="10">
    <location>
        <begin position="4676"/>
        <end position="4713"/>
    </location>
</feature>
<dbReference type="InterPro" id="IPR018097">
    <property type="entry name" value="EGF_Ca-bd_CS"/>
</dbReference>
<feature type="domain" description="EGF-like" evidence="10">
    <location>
        <begin position="5538"/>
        <end position="5577"/>
    </location>
</feature>
<keyword evidence="6 8" id="KW-1015">Disulfide bond</keyword>
<feature type="domain" description="EGF-like" evidence="10">
    <location>
        <begin position="258"/>
        <end position="300"/>
    </location>
</feature>